<dbReference type="PANTHER" id="PTHR35908">
    <property type="entry name" value="HYPOTHETICAL FUSION PROTEIN"/>
    <property type="match status" value="1"/>
</dbReference>
<evidence type="ECO:0000313" key="2">
    <source>
        <dbReference type="EMBL" id="ADB32604.1"/>
    </source>
</evidence>
<dbReference type="InterPro" id="IPR037523">
    <property type="entry name" value="VOC_core"/>
</dbReference>
<dbReference type="PANTHER" id="PTHR35908:SF1">
    <property type="entry name" value="CONSERVED PROTEIN"/>
    <property type="match status" value="1"/>
</dbReference>
<proteinExistence type="predicted"/>
<accession>D2PMQ2</accession>
<dbReference type="Proteomes" id="UP000007967">
    <property type="component" value="Chromosome"/>
</dbReference>
<dbReference type="Pfam" id="PF18029">
    <property type="entry name" value="Glyoxalase_6"/>
    <property type="match status" value="1"/>
</dbReference>
<dbReference type="CDD" id="cd06587">
    <property type="entry name" value="VOC"/>
    <property type="match status" value="1"/>
</dbReference>
<dbReference type="HOGENOM" id="CLU_108054_2_1_11"/>
<feature type="domain" description="VOC" evidence="1">
    <location>
        <begin position="7"/>
        <end position="134"/>
    </location>
</feature>
<protein>
    <submittedName>
        <fullName evidence="2">Glyoxalase/bleomycin resistance protein/dioxygenase</fullName>
    </submittedName>
</protein>
<dbReference type="OrthoDB" id="1645442at2"/>
<keyword evidence="2" id="KW-0560">Oxidoreductase</keyword>
<dbReference type="STRING" id="479435.Kfla_3547"/>
<organism evidence="2 3">
    <name type="scientific">Kribbella flavida (strain DSM 17836 / JCM 10339 / NBRC 14399)</name>
    <dbReference type="NCBI Taxonomy" id="479435"/>
    <lineage>
        <taxon>Bacteria</taxon>
        <taxon>Bacillati</taxon>
        <taxon>Actinomycetota</taxon>
        <taxon>Actinomycetes</taxon>
        <taxon>Propionibacteriales</taxon>
        <taxon>Kribbellaceae</taxon>
        <taxon>Kribbella</taxon>
    </lineage>
</organism>
<keyword evidence="3" id="KW-1185">Reference proteome</keyword>
<gene>
    <name evidence="2" type="ordered locus">Kfla_3547</name>
</gene>
<dbReference type="eggNOG" id="COG0346">
    <property type="taxonomic scope" value="Bacteria"/>
</dbReference>
<reference evidence="3" key="1">
    <citation type="submission" date="2009-09" db="EMBL/GenBank/DDBJ databases">
        <title>The complete genome of Kribbella flavida DSM 17836.</title>
        <authorList>
            <consortium name="US DOE Joint Genome Institute (JGI-PGF)"/>
            <person name="Lucas S."/>
            <person name="Copeland A."/>
            <person name="Lapidus A."/>
            <person name="Glavina del Rio T."/>
            <person name="Dalin E."/>
            <person name="Tice H."/>
            <person name="Bruce D."/>
            <person name="Goodwin L."/>
            <person name="Pitluck S."/>
            <person name="Kyrpides N."/>
            <person name="Mavromatis K."/>
            <person name="Ivanova N."/>
            <person name="Saunders E."/>
            <person name="Brettin T."/>
            <person name="Detter J.C."/>
            <person name="Han C."/>
            <person name="Larimer F."/>
            <person name="Land M."/>
            <person name="Hauser L."/>
            <person name="Markowitz V."/>
            <person name="Cheng J.-F."/>
            <person name="Hugenholtz P."/>
            <person name="Woyke T."/>
            <person name="Wu D."/>
            <person name="Pukall R."/>
            <person name="Klenk H.-P."/>
            <person name="Eisen J.A."/>
        </authorList>
    </citation>
    <scope>NUCLEOTIDE SEQUENCE [LARGE SCALE GENOMIC DNA]</scope>
    <source>
        <strain evidence="3">DSM 17836 / JCM 10339 / NBRC 14399</strain>
    </source>
</reference>
<sequence>MNGLNVQVTSVTIMAPDPRALAEFYARLLGRPVTTSEGPREGHPPEDGWAQLRAAEGTGEVTLNFEYEEQWAKPVWPAEKGAQNATQHLDIAVDDLEAATAHAIAQGAVLADFQPQDSVRVLLDPAGHPFCLFT</sequence>
<dbReference type="SUPFAM" id="SSF54593">
    <property type="entry name" value="Glyoxalase/Bleomycin resistance protein/Dihydroxybiphenyl dioxygenase"/>
    <property type="match status" value="1"/>
</dbReference>
<dbReference type="AlphaFoldDB" id="D2PMQ2"/>
<dbReference type="GO" id="GO:0051213">
    <property type="term" value="F:dioxygenase activity"/>
    <property type="evidence" value="ECO:0007669"/>
    <property type="project" value="UniProtKB-KW"/>
</dbReference>
<dbReference type="Gene3D" id="3.10.180.10">
    <property type="entry name" value="2,3-Dihydroxybiphenyl 1,2-Dioxygenase, domain 1"/>
    <property type="match status" value="1"/>
</dbReference>
<dbReference type="InterPro" id="IPR029068">
    <property type="entry name" value="Glyas_Bleomycin-R_OHBP_Dase"/>
</dbReference>
<dbReference type="KEGG" id="kfl:Kfla_3547"/>
<evidence type="ECO:0000313" key="3">
    <source>
        <dbReference type="Proteomes" id="UP000007967"/>
    </source>
</evidence>
<dbReference type="InterPro" id="IPR041581">
    <property type="entry name" value="Glyoxalase_6"/>
</dbReference>
<reference evidence="2 3" key="2">
    <citation type="journal article" date="2010" name="Stand. Genomic Sci.">
        <title>Complete genome sequence of Kribbella flavida type strain (IFO 14399).</title>
        <authorList>
            <person name="Pukall R."/>
            <person name="Lapidus A."/>
            <person name="Glavina Del Rio T."/>
            <person name="Copeland A."/>
            <person name="Tice H."/>
            <person name="Cheng J.-F."/>
            <person name="Lucas S."/>
            <person name="Chen F."/>
            <person name="Nolan M."/>
            <person name="LaButti K."/>
            <person name="Pati A."/>
            <person name="Ivanova N."/>
            <person name="Mavrommatis K."/>
            <person name="Mikhailova N."/>
            <person name="Pitluck S."/>
            <person name="Bruce D."/>
            <person name="Goodwin L."/>
            <person name="Land M."/>
            <person name="Hauser L."/>
            <person name="Chang Y.-J."/>
            <person name="Jeffries C.D."/>
            <person name="Chen A."/>
            <person name="Palaniappan K."/>
            <person name="Chain P."/>
            <person name="Rohde M."/>
            <person name="Goeker M."/>
            <person name="Bristow J."/>
            <person name="Eisen J.A."/>
            <person name="Markowitz V."/>
            <person name="Hugenholtz P."/>
            <person name="Kyrpides N.C."/>
            <person name="Klenk H.-P."/>
            <person name="Brettin T."/>
        </authorList>
    </citation>
    <scope>NUCLEOTIDE SEQUENCE [LARGE SCALE GENOMIC DNA]</scope>
    <source>
        <strain evidence="3">DSM 17836 / JCM 10339 / NBRC 14399</strain>
    </source>
</reference>
<keyword evidence="2" id="KW-0223">Dioxygenase</keyword>
<dbReference type="PROSITE" id="PS51819">
    <property type="entry name" value="VOC"/>
    <property type="match status" value="1"/>
</dbReference>
<evidence type="ECO:0000259" key="1">
    <source>
        <dbReference type="PROSITE" id="PS51819"/>
    </source>
</evidence>
<dbReference type="EMBL" id="CP001736">
    <property type="protein sequence ID" value="ADB32604.1"/>
    <property type="molecule type" value="Genomic_DNA"/>
</dbReference>
<name>D2PMQ2_KRIFD</name>